<dbReference type="AlphaFoldDB" id="A0A8S1VUC6"/>
<dbReference type="EMBL" id="CAJJDP010000074">
    <property type="protein sequence ID" value="CAD8180431.1"/>
    <property type="molecule type" value="Genomic_DNA"/>
</dbReference>
<protein>
    <submittedName>
        <fullName evidence="1">Uncharacterized protein</fullName>
    </submittedName>
</protein>
<comment type="caution">
    <text evidence="1">The sequence shown here is derived from an EMBL/GenBank/DDBJ whole genome shotgun (WGS) entry which is preliminary data.</text>
</comment>
<organism evidence="1 2">
    <name type="scientific">Paramecium octaurelia</name>
    <dbReference type="NCBI Taxonomy" id="43137"/>
    <lineage>
        <taxon>Eukaryota</taxon>
        <taxon>Sar</taxon>
        <taxon>Alveolata</taxon>
        <taxon>Ciliophora</taxon>
        <taxon>Intramacronucleata</taxon>
        <taxon>Oligohymenophorea</taxon>
        <taxon>Peniculida</taxon>
        <taxon>Parameciidae</taxon>
        <taxon>Paramecium</taxon>
    </lineage>
</organism>
<sequence length="38" mass="4538">MTKAINSYEYQLDKNQVQSLILQIRIQQKSKSTKIRNK</sequence>
<name>A0A8S1VUC6_PAROT</name>
<dbReference type="Proteomes" id="UP000683925">
    <property type="component" value="Unassembled WGS sequence"/>
</dbReference>
<keyword evidence="2" id="KW-1185">Reference proteome</keyword>
<reference evidence="1" key="1">
    <citation type="submission" date="2021-01" db="EMBL/GenBank/DDBJ databases">
        <authorList>
            <consortium name="Genoscope - CEA"/>
            <person name="William W."/>
        </authorList>
    </citation>
    <scope>NUCLEOTIDE SEQUENCE</scope>
</reference>
<proteinExistence type="predicted"/>
<accession>A0A8S1VUC6</accession>
<evidence type="ECO:0000313" key="1">
    <source>
        <dbReference type="EMBL" id="CAD8180431.1"/>
    </source>
</evidence>
<evidence type="ECO:0000313" key="2">
    <source>
        <dbReference type="Proteomes" id="UP000683925"/>
    </source>
</evidence>
<gene>
    <name evidence="1" type="ORF">POCTA_138.1.T0750025</name>
</gene>